<keyword evidence="1" id="KW-0472">Membrane</keyword>
<keyword evidence="1" id="KW-1133">Transmembrane helix</keyword>
<dbReference type="WBParaSite" id="PSU_v2.g10090.t1">
    <property type="protein sequence ID" value="PSU_v2.g10090.t1"/>
    <property type="gene ID" value="PSU_v2.g10090"/>
</dbReference>
<accession>A0A914XPZ7</accession>
<proteinExistence type="predicted"/>
<evidence type="ECO:0000256" key="1">
    <source>
        <dbReference type="SAM" id="Phobius"/>
    </source>
</evidence>
<evidence type="ECO:0000313" key="3">
    <source>
        <dbReference type="WBParaSite" id="PSU_v2.g10090.t1"/>
    </source>
</evidence>
<reference evidence="3" key="1">
    <citation type="submission" date="2022-11" db="UniProtKB">
        <authorList>
            <consortium name="WormBaseParasite"/>
        </authorList>
    </citation>
    <scope>IDENTIFICATION</scope>
</reference>
<protein>
    <submittedName>
        <fullName evidence="3">Uncharacterized protein</fullName>
    </submittedName>
</protein>
<feature type="transmembrane region" description="Helical" evidence="1">
    <location>
        <begin position="86"/>
        <end position="106"/>
    </location>
</feature>
<keyword evidence="2" id="KW-1185">Reference proteome</keyword>
<dbReference type="Proteomes" id="UP000887577">
    <property type="component" value="Unplaced"/>
</dbReference>
<evidence type="ECO:0000313" key="2">
    <source>
        <dbReference type="Proteomes" id="UP000887577"/>
    </source>
</evidence>
<name>A0A914XPZ7_9BILA</name>
<keyword evidence="1" id="KW-0812">Transmembrane</keyword>
<feature type="transmembrane region" description="Helical" evidence="1">
    <location>
        <begin position="113"/>
        <end position="133"/>
    </location>
</feature>
<dbReference type="AlphaFoldDB" id="A0A914XPZ7"/>
<organism evidence="2 3">
    <name type="scientific">Panagrolaimus superbus</name>
    <dbReference type="NCBI Taxonomy" id="310955"/>
    <lineage>
        <taxon>Eukaryota</taxon>
        <taxon>Metazoa</taxon>
        <taxon>Ecdysozoa</taxon>
        <taxon>Nematoda</taxon>
        <taxon>Chromadorea</taxon>
        <taxon>Rhabditida</taxon>
        <taxon>Tylenchina</taxon>
        <taxon>Panagrolaimomorpha</taxon>
        <taxon>Panagrolaimoidea</taxon>
        <taxon>Panagrolaimidae</taxon>
        <taxon>Panagrolaimus</taxon>
    </lineage>
</organism>
<sequence>MADFVSIDIVGVGEPMVVGVVVVGEVGVVVQQVVHNCLELEALALEELVGEAEGVQVVVVQVVEVDKFELELVVVEQEVQVGEEFVVVHSCLVLGALALVELVVGVDKFQLKLVVVVGKFLVTSLLGLFNWLWPWNNWCRGWS</sequence>